<evidence type="ECO:0000313" key="3">
    <source>
        <dbReference type="Proteomes" id="UP000242715"/>
    </source>
</evidence>
<gene>
    <name evidence="2" type="ORF">TSUD_324650</name>
</gene>
<name>A0A2Z6NZP6_TRISU</name>
<dbReference type="Proteomes" id="UP000242715">
    <property type="component" value="Unassembled WGS sequence"/>
</dbReference>
<keyword evidence="3" id="KW-1185">Reference proteome</keyword>
<proteinExistence type="predicted"/>
<feature type="compositionally biased region" description="Basic residues" evidence="1">
    <location>
        <begin position="280"/>
        <end position="292"/>
    </location>
</feature>
<feature type="region of interest" description="Disordered" evidence="1">
    <location>
        <begin position="269"/>
        <end position="313"/>
    </location>
</feature>
<dbReference type="EMBL" id="DF973918">
    <property type="protein sequence ID" value="GAU42410.1"/>
    <property type="molecule type" value="Genomic_DNA"/>
</dbReference>
<dbReference type="OrthoDB" id="1749329at2759"/>
<feature type="compositionally biased region" description="Polar residues" evidence="1">
    <location>
        <begin position="294"/>
        <end position="305"/>
    </location>
</feature>
<protein>
    <submittedName>
        <fullName evidence="2">Uncharacterized protein</fullName>
    </submittedName>
</protein>
<dbReference type="PANTHER" id="PTHR34427">
    <property type="entry name" value="DUF4283 DOMAIN PROTEIN"/>
    <property type="match status" value="1"/>
</dbReference>
<evidence type="ECO:0000256" key="1">
    <source>
        <dbReference type="SAM" id="MobiDB-lite"/>
    </source>
</evidence>
<organism evidence="2 3">
    <name type="scientific">Trifolium subterraneum</name>
    <name type="common">Subterranean clover</name>
    <dbReference type="NCBI Taxonomy" id="3900"/>
    <lineage>
        <taxon>Eukaryota</taxon>
        <taxon>Viridiplantae</taxon>
        <taxon>Streptophyta</taxon>
        <taxon>Embryophyta</taxon>
        <taxon>Tracheophyta</taxon>
        <taxon>Spermatophyta</taxon>
        <taxon>Magnoliopsida</taxon>
        <taxon>eudicotyledons</taxon>
        <taxon>Gunneridae</taxon>
        <taxon>Pentapetalae</taxon>
        <taxon>rosids</taxon>
        <taxon>fabids</taxon>
        <taxon>Fabales</taxon>
        <taxon>Fabaceae</taxon>
        <taxon>Papilionoideae</taxon>
        <taxon>50 kb inversion clade</taxon>
        <taxon>NPAAA clade</taxon>
        <taxon>Hologalegina</taxon>
        <taxon>IRL clade</taxon>
        <taxon>Trifolieae</taxon>
        <taxon>Trifolium</taxon>
    </lineage>
</organism>
<accession>A0A2Z6NZP6</accession>
<dbReference type="PANTHER" id="PTHR34427:SF5">
    <property type="entry name" value="DUF4283 DOMAIN-CONTAINING PROTEIN"/>
    <property type="match status" value="1"/>
</dbReference>
<evidence type="ECO:0000313" key="2">
    <source>
        <dbReference type="EMBL" id="GAU42410.1"/>
    </source>
</evidence>
<reference evidence="3" key="1">
    <citation type="journal article" date="2017" name="Front. Plant Sci.">
        <title>Climate Clever Clovers: New Paradigm to Reduce the Environmental Footprint of Ruminants by Breeding Low Methanogenic Forages Utilizing Haplotype Variation.</title>
        <authorList>
            <person name="Kaur P."/>
            <person name="Appels R."/>
            <person name="Bayer P.E."/>
            <person name="Keeble-Gagnere G."/>
            <person name="Wang J."/>
            <person name="Hirakawa H."/>
            <person name="Shirasawa K."/>
            <person name="Vercoe P."/>
            <person name="Stefanova K."/>
            <person name="Durmic Z."/>
            <person name="Nichols P."/>
            <person name="Revell C."/>
            <person name="Isobe S.N."/>
            <person name="Edwards D."/>
            <person name="Erskine W."/>
        </authorList>
    </citation>
    <scope>NUCLEOTIDE SEQUENCE [LARGE SCALE GENOMIC DNA]</scope>
    <source>
        <strain evidence="3">cv. Daliak</strain>
    </source>
</reference>
<sequence>MDIQRTEERSEQNQVKKDKSFKNALTEVVMEDRRKEASCQGLTANFHLKPEVVWEVEVDDEVLTKLEGAYVGYLADGKEAISIQNRFRMGGFQSLKICALGYRMILLWSDKVGEVKEVIESVGWWCSLFEKVVPWSPTLVSNQRVTWLRCYGVPVHAWGLDLFRALAFKFGRFIEVDEQAKQMKRLDTARIKILTGVSKLIDSSMAVKVQGRRFDIRVVEDMGGWPDGGSLCGRRWDVEDDGSSRALSVGGASMVALVDGVSDLGSEEDVKLPGSIQGAKKSKGKNGSRRGRSATTHSGSDSSHCSEVGEGSVFPEIKEPTGCGLEIVLPFENANTQNLTSTLVREESGLGYLVEGRGAAVEVQQNIEGEQNGWSEEDVAVPREVEEAKKLIDVGGELGLSFQDSHGKDVDRMYRHLGGGGGN</sequence>
<dbReference type="AlphaFoldDB" id="A0A2Z6NZP6"/>